<keyword evidence="3" id="KW-1185">Reference proteome</keyword>
<proteinExistence type="predicted"/>
<evidence type="ECO:0000313" key="2">
    <source>
        <dbReference type="EMBL" id="ELW51455.1"/>
    </source>
</evidence>
<evidence type="ECO:0000256" key="1">
    <source>
        <dbReference type="SAM" id="MobiDB-lite"/>
    </source>
</evidence>
<feature type="compositionally biased region" description="Polar residues" evidence="1">
    <location>
        <begin position="52"/>
        <end position="65"/>
    </location>
</feature>
<accession>L9JLV1</accession>
<dbReference type="Proteomes" id="UP000011518">
    <property type="component" value="Unassembled WGS sequence"/>
</dbReference>
<reference evidence="3" key="1">
    <citation type="submission" date="2012-07" db="EMBL/GenBank/DDBJ databases">
        <title>Genome of the Chinese tree shrew, a rising model animal genetically related to primates.</title>
        <authorList>
            <person name="Zhang G."/>
            <person name="Fan Y."/>
            <person name="Yao Y."/>
            <person name="Huang Z."/>
        </authorList>
    </citation>
    <scope>NUCLEOTIDE SEQUENCE [LARGE SCALE GENOMIC DNA]</scope>
</reference>
<sequence>MAHQAAVSDPPVNRDKSQLPGQEVGTEEHGTHTPGFLALISNGGTRVKGSEPRQNLSGVTSPEKQFQKSVQGWLQTYTWIRKTVSLCRDPHYPSAARPPAGVAAPPDLEKRTPKTEAAIRDPRAPPRLLPPVLLWRVLQEKKSSQTVTSSLPRPFLKGNSTSSGRLTGVTAVQGLWSKPEAVQTFRITGFSSVDRT</sequence>
<reference evidence="3" key="2">
    <citation type="journal article" date="2013" name="Nat. Commun.">
        <title>Genome of the Chinese tree shrew.</title>
        <authorList>
            <person name="Fan Y."/>
            <person name="Huang Z.Y."/>
            <person name="Cao C.C."/>
            <person name="Chen C.S."/>
            <person name="Chen Y.X."/>
            <person name="Fan D.D."/>
            <person name="He J."/>
            <person name="Hou H.L."/>
            <person name="Hu L."/>
            <person name="Hu X.T."/>
            <person name="Jiang X.T."/>
            <person name="Lai R."/>
            <person name="Lang Y.S."/>
            <person name="Liang B."/>
            <person name="Liao S.G."/>
            <person name="Mu D."/>
            <person name="Ma Y.Y."/>
            <person name="Niu Y.Y."/>
            <person name="Sun X.Q."/>
            <person name="Xia J.Q."/>
            <person name="Xiao J."/>
            <person name="Xiong Z.Q."/>
            <person name="Xu L."/>
            <person name="Yang L."/>
            <person name="Zhang Y."/>
            <person name="Zhao W."/>
            <person name="Zhao X.D."/>
            <person name="Zheng Y.T."/>
            <person name="Zhou J.M."/>
            <person name="Zhu Y.B."/>
            <person name="Zhang G.J."/>
            <person name="Wang J."/>
            <person name="Yao Y.G."/>
        </authorList>
    </citation>
    <scope>NUCLEOTIDE SEQUENCE [LARGE SCALE GENOMIC DNA]</scope>
</reference>
<feature type="region of interest" description="Disordered" evidence="1">
    <location>
        <begin position="1"/>
        <end position="65"/>
    </location>
</feature>
<dbReference type="InParanoid" id="L9JLV1"/>
<name>L9JLV1_TUPCH</name>
<dbReference type="EMBL" id="KB320971">
    <property type="protein sequence ID" value="ELW51455.1"/>
    <property type="molecule type" value="Genomic_DNA"/>
</dbReference>
<organism evidence="2 3">
    <name type="scientific">Tupaia chinensis</name>
    <name type="common">Chinese tree shrew</name>
    <name type="synonym">Tupaia belangeri chinensis</name>
    <dbReference type="NCBI Taxonomy" id="246437"/>
    <lineage>
        <taxon>Eukaryota</taxon>
        <taxon>Metazoa</taxon>
        <taxon>Chordata</taxon>
        <taxon>Craniata</taxon>
        <taxon>Vertebrata</taxon>
        <taxon>Euteleostomi</taxon>
        <taxon>Mammalia</taxon>
        <taxon>Eutheria</taxon>
        <taxon>Euarchontoglires</taxon>
        <taxon>Scandentia</taxon>
        <taxon>Tupaiidae</taxon>
        <taxon>Tupaia</taxon>
    </lineage>
</organism>
<evidence type="ECO:0000313" key="3">
    <source>
        <dbReference type="Proteomes" id="UP000011518"/>
    </source>
</evidence>
<protein>
    <submittedName>
        <fullName evidence="2">Uncharacterized protein</fullName>
    </submittedName>
</protein>
<dbReference type="AlphaFoldDB" id="L9JLV1"/>
<gene>
    <name evidence="2" type="ORF">TREES_T100021670</name>
</gene>